<keyword evidence="1" id="KW-0479">Metal-binding</keyword>
<evidence type="ECO:0000256" key="3">
    <source>
        <dbReference type="ARBA" id="ARBA00023157"/>
    </source>
</evidence>
<dbReference type="Gene3D" id="3.40.50.2000">
    <property type="entry name" value="Glycogen Phosphorylase B"/>
    <property type="match status" value="2"/>
</dbReference>
<dbReference type="GO" id="GO:0016757">
    <property type="term" value="F:glycosyltransferase activity"/>
    <property type="evidence" value="ECO:0007669"/>
    <property type="project" value="UniProtKB-ARBA"/>
</dbReference>
<dbReference type="EMBL" id="JACTNZ010000011">
    <property type="protein sequence ID" value="KAG5525902.1"/>
    <property type="molecule type" value="Genomic_DNA"/>
</dbReference>
<dbReference type="PANTHER" id="PTHR48050:SF11">
    <property type="entry name" value="GLYCOSYLTRANSFERASE"/>
    <property type="match status" value="1"/>
</dbReference>
<dbReference type="InterPro" id="IPR008972">
    <property type="entry name" value="Cupredoxin"/>
</dbReference>
<dbReference type="InterPro" id="IPR010610">
    <property type="entry name" value="EryCIII-like_C"/>
</dbReference>
<proteinExistence type="predicted"/>
<dbReference type="PROSITE" id="PS51485">
    <property type="entry name" value="PHYTOCYANIN"/>
    <property type="match status" value="1"/>
</dbReference>
<evidence type="ECO:0000256" key="4">
    <source>
        <dbReference type="ARBA" id="ARBA00071970"/>
    </source>
</evidence>
<dbReference type="Gene3D" id="2.60.40.420">
    <property type="entry name" value="Cupredoxins - blue copper proteins"/>
    <property type="match status" value="1"/>
</dbReference>
<evidence type="ECO:0000256" key="5">
    <source>
        <dbReference type="ARBA" id="ARBA00082491"/>
    </source>
</evidence>
<reference evidence="7" key="1">
    <citation type="submission" date="2020-08" db="EMBL/GenBank/DDBJ databases">
        <title>Plant Genome Project.</title>
        <authorList>
            <person name="Zhang R.-G."/>
        </authorList>
    </citation>
    <scope>NUCLEOTIDE SEQUENCE</scope>
    <source>
        <strain evidence="7">WSP0</strain>
        <tissue evidence="7">Leaf</tissue>
    </source>
</reference>
<organism evidence="7 8">
    <name type="scientific">Rhododendron griersonianum</name>
    <dbReference type="NCBI Taxonomy" id="479676"/>
    <lineage>
        <taxon>Eukaryota</taxon>
        <taxon>Viridiplantae</taxon>
        <taxon>Streptophyta</taxon>
        <taxon>Embryophyta</taxon>
        <taxon>Tracheophyta</taxon>
        <taxon>Spermatophyta</taxon>
        <taxon>Magnoliopsida</taxon>
        <taxon>eudicotyledons</taxon>
        <taxon>Gunneridae</taxon>
        <taxon>Pentapetalae</taxon>
        <taxon>asterids</taxon>
        <taxon>Ericales</taxon>
        <taxon>Ericaceae</taxon>
        <taxon>Ericoideae</taxon>
        <taxon>Rhodoreae</taxon>
        <taxon>Rhododendron</taxon>
    </lineage>
</organism>
<sequence length="726" mass="79862">MEKLSKGDGLVNNFATKQVRTAGLTVTALLSFKELYSMVKEGFLKDAEKAKALQEARFQAIIQLGREAVAEIAGLGREVCSLKEHVVPALKDDKVVLVVHENLSVHLATKNVECLPVSTPAVVAPYEDDGPEGTLEPNFLLQKREITRQHRQECIHNVERIFGDGLSLEGDLIVINLFALEGWSLAELFCVPCIVTAPYVVPYSAPSSFERYFRKELPLLYEYLQEAPINKASYGVGWKDVTHWMWPLFTEDWGLWRSVQLKLSPCPFTDPVTGLPLWHDRSPSPLLLYGFSKEVVECPGYWPSNVRACGFWFLPFEWQFSCIKCGEISALLSSGHLSPKDEMCSAHAELQSFLKTPASLPPVFIGLNSVGRQVCCYNCTALRCTIFYQHHMGFLRNPHAFLGVLQKAVDITSHRFILFSAGFDPLDAAIQKIAADASSGSEQKQFNEDGTLLFGGRLFYFSGSIPYKWLFPRCAAAIHHGGSGSTAAALHAGIPQVICPFMLDQFYWAERMFWLGVAPEPLKRNYLLPDENDDVCVMEAANMLARAINYALAPEVKTRASEIAELLSHEGVLGGYTELLCDGLGFSPIHYVGGVVVESMSYQGRGSAVVAAAVAVVCLLLVLNFELAEAATYKVGGSNGWTFNVVGWPKGKRFRAGDTLGFSYSPKAHNLVVVNKAGYDSCKAPANAKVYSSGNDQIKLGKGQNYFICSFVGHCESGMKIAANAI</sequence>
<dbReference type="CDD" id="cd11013">
    <property type="entry name" value="Plantacyanin"/>
    <property type="match status" value="1"/>
</dbReference>
<feature type="domain" description="Phytocyanin" evidence="6">
    <location>
        <begin position="631"/>
        <end position="726"/>
    </location>
</feature>
<protein>
    <recommendedName>
        <fullName evidence="4">Basic blue protein</fullName>
    </recommendedName>
    <alternativeName>
        <fullName evidence="5">Plantacyanin</fullName>
    </alternativeName>
</protein>
<evidence type="ECO:0000259" key="6">
    <source>
        <dbReference type="PROSITE" id="PS51485"/>
    </source>
</evidence>
<comment type="caution">
    <text evidence="7">The sequence shown here is derived from an EMBL/GenBank/DDBJ whole genome shotgun (WGS) entry which is preliminary data.</text>
</comment>
<evidence type="ECO:0000313" key="8">
    <source>
        <dbReference type="Proteomes" id="UP000823749"/>
    </source>
</evidence>
<dbReference type="GO" id="GO:0046872">
    <property type="term" value="F:metal ion binding"/>
    <property type="evidence" value="ECO:0007669"/>
    <property type="project" value="UniProtKB-KW"/>
</dbReference>
<dbReference type="Pfam" id="PF02298">
    <property type="entry name" value="Cu_bind_like"/>
    <property type="match status" value="1"/>
</dbReference>
<accession>A0AAV6IEP5</accession>
<dbReference type="SUPFAM" id="SSF49503">
    <property type="entry name" value="Cupredoxins"/>
    <property type="match status" value="1"/>
</dbReference>
<dbReference type="Proteomes" id="UP000823749">
    <property type="component" value="Chromosome 11"/>
</dbReference>
<dbReference type="InterPro" id="IPR041844">
    <property type="entry name" value="Plantacyanin"/>
</dbReference>
<dbReference type="PANTHER" id="PTHR48050">
    <property type="entry name" value="STEROL 3-BETA-GLUCOSYLTRANSFERASE"/>
    <property type="match status" value="1"/>
</dbReference>
<dbReference type="AlphaFoldDB" id="A0AAV6IEP5"/>
<keyword evidence="3" id="KW-1015">Disulfide bond</keyword>
<dbReference type="InterPro" id="IPR003245">
    <property type="entry name" value="Phytocyanin_dom"/>
</dbReference>
<evidence type="ECO:0000256" key="2">
    <source>
        <dbReference type="ARBA" id="ARBA00023008"/>
    </source>
</evidence>
<dbReference type="InterPro" id="IPR050426">
    <property type="entry name" value="Glycosyltransferase_28"/>
</dbReference>
<evidence type="ECO:0000256" key="1">
    <source>
        <dbReference type="ARBA" id="ARBA00022723"/>
    </source>
</evidence>
<dbReference type="SUPFAM" id="SSF53756">
    <property type="entry name" value="UDP-Glycosyltransferase/glycogen phosphorylase"/>
    <property type="match status" value="1"/>
</dbReference>
<gene>
    <name evidence="7" type="ORF">RHGRI_032262</name>
</gene>
<keyword evidence="2" id="KW-0186">Copper</keyword>
<dbReference type="FunFam" id="2.60.40.420:FF:000013">
    <property type="entry name" value="basic blue protein-like"/>
    <property type="match status" value="1"/>
</dbReference>
<evidence type="ECO:0000313" key="7">
    <source>
        <dbReference type="EMBL" id="KAG5525902.1"/>
    </source>
</evidence>
<dbReference type="Pfam" id="PF06722">
    <property type="entry name" value="EryCIII-like_C"/>
    <property type="match status" value="1"/>
</dbReference>
<dbReference type="GO" id="GO:0009055">
    <property type="term" value="F:electron transfer activity"/>
    <property type="evidence" value="ECO:0007669"/>
    <property type="project" value="InterPro"/>
</dbReference>
<name>A0AAV6IEP5_9ERIC</name>
<keyword evidence="8" id="KW-1185">Reference proteome</keyword>